<feature type="transmembrane region" description="Helical" evidence="14">
    <location>
        <begin position="433"/>
        <end position="453"/>
    </location>
</feature>
<reference evidence="16" key="1">
    <citation type="submission" date="2018-07" db="EMBL/GenBank/DDBJ databases">
        <title>Comparative genomics of catfishes provides insights into carnivory and benthic adaptation.</title>
        <authorList>
            <person name="Zhang Y."/>
            <person name="Wang D."/>
            <person name="Peng Z."/>
            <person name="Zheng S."/>
            <person name="Shao F."/>
            <person name="Tao W."/>
        </authorList>
    </citation>
    <scope>NUCLEOTIDE SEQUENCE</scope>
    <source>
        <strain evidence="16">Chongqing</strain>
    </source>
</reference>
<dbReference type="GO" id="GO:0016020">
    <property type="term" value="C:membrane"/>
    <property type="evidence" value="ECO:0007669"/>
    <property type="project" value="UniProtKB-SubCell"/>
</dbReference>
<evidence type="ECO:0000256" key="10">
    <source>
        <dbReference type="ARBA" id="ARBA00023157"/>
    </source>
</evidence>
<dbReference type="SMART" id="SM00409">
    <property type="entry name" value="IG"/>
    <property type="match status" value="1"/>
</dbReference>
<keyword evidence="9 14" id="KW-0472">Membrane</keyword>
<evidence type="ECO:0000256" key="13">
    <source>
        <dbReference type="SAM" id="MobiDB-lite"/>
    </source>
</evidence>
<comment type="similarity">
    <text evidence="2">Belongs to the immunoglobulin superfamily. AMIGO family.</text>
</comment>
<keyword evidence="12" id="KW-0393">Immunoglobulin domain</keyword>
<evidence type="ECO:0000256" key="4">
    <source>
        <dbReference type="ARBA" id="ARBA00022692"/>
    </source>
</evidence>
<evidence type="ECO:0000256" key="7">
    <source>
        <dbReference type="ARBA" id="ARBA00022889"/>
    </source>
</evidence>
<evidence type="ECO:0000259" key="15">
    <source>
        <dbReference type="PROSITE" id="PS50835"/>
    </source>
</evidence>
<evidence type="ECO:0000256" key="8">
    <source>
        <dbReference type="ARBA" id="ARBA00022989"/>
    </source>
</evidence>
<comment type="caution">
    <text evidence="16">The sequence shown here is derived from an EMBL/GenBank/DDBJ whole genome shotgun (WGS) entry which is preliminary data.</text>
</comment>
<evidence type="ECO:0000313" key="16">
    <source>
        <dbReference type="EMBL" id="KAI5607532.1"/>
    </source>
</evidence>
<dbReference type="SMART" id="SM00408">
    <property type="entry name" value="IGc2"/>
    <property type="match status" value="1"/>
</dbReference>
<gene>
    <name evidence="16" type="ORF">C0J50_1843</name>
</gene>
<proteinExistence type="inferred from homology"/>
<dbReference type="Gene3D" id="2.60.40.10">
    <property type="entry name" value="Immunoglobulins"/>
    <property type="match status" value="1"/>
</dbReference>
<keyword evidence="3" id="KW-0433">Leucine-rich repeat</keyword>
<dbReference type="SUPFAM" id="SSF52058">
    <property type="entry name" value="L domain-like"/>
    <property type="match status" value="1"/>
</dbReference>
<evidence type="ECO:0000313" key="17">
    <source>
        <dbReference type="Proteomes" id="UP001205998"/>
    </source>
</evidence>
<dbReference type="PANTHER" id="PTHR24368">
    <property type="entry name" value="AMPHOTERIN-INDUCED PROTEIN"/>
    <property type="match status" value="1"/>
</dbReference>
<dbReference type="InterPro" id="IPR007110">
    <property type="entry name" value="Ig-like_dom"/>
</dbReference>
<dbReference type="GO" id="GO:0007155">
    <property type="term" value="P:cell adhesion"/>
    <property type="evidence" value="ECO:0007669"/>
    <property type="project" value="UniProtKB-KW"/>
</dbReference>
<dbReference type="AlphaFoldDB" id="A0AAD5A0H8"/>
<keyword evidence="17" id="KW-1185">Reference proteome</keyword>
<dbReference type="Pfam" id="PF13855">
    <property type="entry name" value="LRR_8"/>
    <property type="match status" value="1"/>
</dbReference>
<dbReference type="Proteomes" id="UP001205998">
    <property type="component" value="Unassembled WGS sequence"/>
</dbReference>
<evidence type="ECO:0000256" key="5">
    <source>
        <dbReference type="ARBA" id="ARBA00022729"/>
    </source>
</evidence>
<evidence type="ECO:0000256" key="2">
    <source>
        <dbReference type="ARBA" id="ARBA00005670"/>
    </source>
</evidence>
<dbReference type="GO" id="GO:0007420">
    <property type="term" value="P:brain development"/>
    <property type="evidence" value="ECO:0007669"/>
    <property type="project" value="TreeGrafter"/>
</dbReference>
<dbReference type="EMBL" id="MU591762">
    <property type="protein sequence ID" value="KAI5607532.1"/>
    <property type="molecule type" value="Genomic_DNA"/>
</dbReference>
<name>A0AAD5A0H8_SILAS</name>
<dbReference type="InterPro" id="IPR036179">
    <property type="entry name" value="Ig-like_dom_sf"/>
</dbReference>
<sequence length="549" mass="60876">MATGHGVHGDPTVPMGTRQPKACPCPTGGQLGKRPSHTGLMHSGCFAKLQQHPDGTMLCAQGVAAHLMLSSVLLHLAKSSLPAGCLKVSDILSCSNLGLKFLPKELPTSAATLDFNHNHLTKIEEGSFAGLPNLIILRLAHNHLSNLYPGTFRNASGLHHLDLSSNQLNKVDNHYFQELVGIKELLLYNNHIVRVESKALISLSNLHKVYLSHNRLTDFPFFSIQEHSHPFLVTLDLSSNRMSKLPVEDIAALPASVQGGLYLHNNSLICECAMYSMFKQWEQKDFISVRDYQMEHTCLIYGEPRASVQFLEHTRFFENCTVKGQNLLVSETDNNLKVDIGDTVLLECKTSLKGQQLTYQWVSPLKEYIVPPGNNDAMRMYANGSLEITAVRSEDSGVYWCMALDRYNLRNETWEVNITVTTHSHEPEHFNTGFTTLLGCAVSLVLVLIYLYLTPCRCWCRKQPLPATPSPANECSAQSSILTPTPPATTEGPGRKVSNNKHVVFLEPIKEVQNGRPSEALISENPKVHVLRNNADSFNSVFSDTTIVA</sequence>
<dbReference type="SUPFAM" id="SSF48726">
    <property type="entry name" value="Immunoglobulin"/>
    <property type="match status" value="1"/>
</dbReference>
<dbReference type="PROSITE" id="PS51450">
    <property type="entry name" value="LRR"/>
    <property type="match status" value="1"/>
</dbReference>
<dbReference type="SMART" id="SM00369">
    <property type="entry name" value="LRR_TYP"/>
    <property type="match status" value="6"/>
</dbReference>
<keyword evidence="8 14" id="KW-1133">Transmembrane helix</keyword>
<evidence type="ECO:0000256" key="11">
    <source>
        <dbReference type="ARBA" id="ARBA00023180"/>
    </source>
</evidence>
<dbReference type="Gene3D" id="3.80.10.10">
    <property type="entry name" value="Ribonuclease Inhibitor"/>
    <property type="match status" value="1"/>
</dbReference>
<dbReference type="PROSITE" id="PS50835">
    <property type="entry name" value="IG_LIKE"/>
    <property type="match status" value="1"/>
</dbReference>
<evidence type="ECO:0000256" key="3">
    <source>
        <dbReference type="ARBA" id="ARBA00022614"/>
    </source>
</evidence>
<evidence type="ECO:0000256" key="12">
    <source>
        <dbReference type="ARBA" id="ARBA00023319"/>
    </source>
</evidence>
<protein>
    <submittedName>
        <fullName evidence="16">Amphoterin-induced protein 3 isoform X1</fullName>
    </submittedName>
</protein>
<dbReference type="InterPro" id="IPR013783">
    <property type="entry name" value="Ig-like_fold"/>
</dbReference>
<comment type="subcellular location">
    <subcellularLocation>
        <location evidence="1">Membrane</location>
        <topology evidence="1">Single-pass type I membrane protein</topology>
    </subcellularLocation>
</comment>
<feature type="domain" description="Ig-like" evidence="15">
    <location>
        <begin position="304"/>
        <end position="419"/>
    </location>
</feature>
<evidence type="ECO:0000256" key="1">
    <source>
        <dbReference type="ARBA" id="ARBA00004479"/>
    </source>
</evidence>
<feature type="region of interest" description="Disordered" evidence="13">
    <location>
        <begin position="476"/>
        <end position="497"/>
    </location>
</feature>
<dbReference type="InterPro" id="IPR031283">
    <property type="entry name" value="AMIGO"/>
</dbReference>
<keyword evidence="5" id="KW-0732">Signal</keyword>
<dbReference type="InterPro" id="IPR003599">
    <property type="entry name" value="Ig_sub"/>
</dbReference>
<dbReference type="InterPro" id="IPR003598">
    <property type="entry name" value="Ig_sub2"/>
</dbReference>
<dbReference type="InterPro" id="IPR001611">
    <property type="entry name" value="Leu-rich_rpt"/>
</dbReference>
<dbReference type="PANTHER" id="PTHR24368:SF62">
    <property type="entry name" value="AMPHOTERIN-INDUCED PROTEIN 3"/>
    <property type="match status" value="1"/>
</dbReference>
<keyword evidence="10" id="KW-1015">Disulfide bond</keyword>
<keyword evidence="6" id="KW-0677">Repeat</keyword>
<dbReference type="InterPro" id="IPR003591">
    <property type="entry name" value="Leu-rich_rpt_typical-subtyp"/>
</dbReference>
<evidence type="ECO:0000256" key="14">
    <source>
        <dbReference type="SAM" id="Phobius"/>
    </source>
</evidence>
<keyword evidence="4 14" id="KW-0812">Transmembrane</keyword>
<organism evidence="16 17">
    <name type="scientific">Silurus asotus</name>
    <name type="common">Amur catfish</name>
    <name type="synonym">Parasilurus asotus</name>
    <dbReference type="NCBI Taxonomy" id="30991"/>
    <lineage>
        <taxon>Eukaryota</taxon>
        <taxon>Metazoa</taxon>
        <taxon>Chordata</taxon>
        <taxon>Craniata</taxon>
        <taxon>Vertebrata</taxon>
        <taxon>Euteleostomi</taxon>
        <taxon>Actinopterygii</taxon>
        <taxon>Neopterygii</taxon>
        <taxon>Teleostei</taxon>
        <taxon>Ostariophysi</taxon>
        <taxon>Siluriformes</taxon>
        <taxon>Siluridae</taxon>
        <taxon>Silurus</taxon>
    </lineage>
</organism>
<keyword evidence="7" id="KW-0130">Cell adhesion</keyword>
<keyword evidence="11" id="KW-0325">Glycoprotein</keyword>
<dbReference type="InterPro" id="IPR032675">
    <property type="entry name" value="LRR_dom_sf"/>
</dbReference>
<evidence type="ECO:0000256" key="6">
    <source>
        <dbReference type="ARBA" id="ARBA00022737"/>
    </source>
</evidence>
<evidence type="ECO:0000256" key="9">
    <source>
        <dbReference type="ARBA" id="ARBA00023136"/>
    </source>
</evidence>
<dbReference type="Pfam" id="PF13927">
    <property type="entry name" value="Ig_3"/>
    <property type="match status" value="1"/>
</dbReference>
<accession>A0AAD5A0H8</accession>